<evidence type="ECO:0000313" key="4">
    <source>
        <dbReference type="Proteomes" id="UP000515934"/>
    </source>
</evidence>
<evidence type="ECO:0000256" key="1">
    <source>
        <dbReference type="SAM" id="MobiDB-lite"/>
    </source>
</evidence>
<organism evidence="3 4">
    <name type="scientific">Leucobacter denitrificans</name>
    <dbReference type="NCBI Taxonomy" id="683042"/>
    <lineage>
        <taxon>Bacteria</taxon>
        <taxon>Bacillati</taxon>
        <taxon>Actinomycetota</taxon>
        <taxon>Actinomycetes</taxon>
        <taxon>Micrococcales</taxon>
        <taxon>Microbacteriaceae</taxon>
        <taxon>Leucobacter</taxon>
    </lineage>
</organism>
<feature type="compositionally biased region" description="Polar residues" evidence="1">
    <location>
        <begin position="119"/>
        <end position="132"/>
    </location>
</feature>
<protein>
    <submittedName>
        <fullName evidence="3">DUF3099 domain-containing protein</fullName>
    </submittedName>
</protein>
<keyword evidence="2" id="KW-0472">Membrane</keyword>
<reference evidence="3 4" key="1">
    <citation type="submission" date="2020-08" db="EMBL/GenBank/DDBJ databases">
        <title>Genome sequence of Leucobacter denitrificans KACC 14055T.</title>
        <authorList>
            <person name="Hyun D.-W."/>
            <person name="Bae J.-W."/>
        </authorList>
    </citation>
    <scope>NUCLEOTIDE SEQUENCE [LARGE SCALE GENOMIC DNA]</scope>
    <source>
        <strain evidence="3 4">KACC 14055</strain>
    </source>
</reference>
<accession>A0A7G9S5U9</accession>
<feature type="transmembrane region" description="Helical" evidence="2">
    <location>
        <begin position="31"/>
        <end position="48"/>
    </location>
</feature>
<evidence type="ECO:0000313" key="3">
    <source>
        <dbReference type="EMBL" id="QNN63224.1"/>
    </source>
</evidence>
<feature type="transmembrane region" description="Helical" evidence="2">
    <location>
        <begin position="54"/>
        <end position="75"/>
    </location>
</feature>
<dbReference type="RefSeq" id="WP_187555691.1">
    <property type="nucleotide sequence ID" value="NZ_CP060716.1"/>
</dbReference>
<dbReference type="InterPro" id="IPR021449">
    <property type="entry name" value="DUF3099"/>
</dbReference>
<keyword evidence="2" id="KW-0812">Transmembrane</keyword>
<gene>
    <name evidence="3" type="ORF">H9L06_02380</name>
</gene>
<keyword evidence="2" id="KW-1133">Transmembrane helix</keyword>
<proteinExistence type="predicted"/>
<dbReference type="Pfam" id="PF11298">
    <property type="entry name" value="DUF3099"/>
    <property type="match status" value="1"/>
</dbReference>
<dbReference type="AlphaFoldDB" id="A0A7G9S5U9"/>
<dbReference type="KEGG" id="ldn:H9L06_02380"/>
<dbReference type="EMBL" id="CP060716">
    <property type="protein sequence ID" value="QNN63224.1"/>
    <property type="molecule type" value="Genomic_DNA"/>
</dbReference>
<dbReference type="Proteomes" id="UP000515934">
    <property type="component" value="Chromosome"/>
</dbReference>
<feature type="region of interest" description="Disordered" evidence="1">
    <location>
        <begin position="118"/>
        <end position="139"/>
    </location>
</feature>
<sequence length="139" mass="15316">MAKFHHGAVPSYSVTSAGVNPVEDRAYRMRMYFIAMSLRVVCVGSLFWVRGWWIVVPVIGSIVLPWFAVMIGNAVQHGGEVKHDLPEPYQLMGNAAAQTPNEGEADQILIVDVDPVRRSTANGTNSDETSVTTEDDLRE</sequence>
<name>A0A7G9S5U9_9MICO</name>
<keyword evidence="4" id="KW-1185">Reference proteome</keyword>
<evidence type="ECO:0000256" key="2">
    <source>
        <dbReference type="SAM" id="Phobius"/>
    </source>
</evidence>